<protein>
    <submittedName>
        <fullName evidence="12">Uncharacterized protein</fullName>
    </submittedName>
</protein>
<dbReference type="Proteomes" id="UP001530293">
    <property type="component" value="Unassembled WGS sequence"/>
</dbReference>
<dbReference type="Pfam" id="PF00069">
    <property type="entry name" value="Pkinase"/>
    <property type="match status" value="1"/>
</dbReference>
<feature type="compositionally biased region" description="Polar residues" evidence="8">
    <location>
        <begin position="24"/>
        <end position="40"/>
    </location>
</feature>
<evidence type="ECO:0000256" key="3">
    <source>
        <dbReference type="ARBA" id="ARBA00022454"/>
    </source>
</evidence>
<proteinExistence type="predicted"/>
<dbReference type="SMART" id="SM00220">
    <property type="entry name" value="S_TKc"/>
    <property type="match status" value="1"/>
</dbReference>
<evidence type="ECO:0000256" key="6">
    <source>
        <dbReference type="ARBA" id="ARBA00022691"/>
    </source>
</evidence>
<dbReference type="SMART" id="SM00317">
    <property type="entry name" value="SET"/>
    <property type="match status" value="1"/>
</dbReference>
<dbReference type="SUPFAM" id="SSF82199">
    <property type="entry name" value="SET domain"/>
    <property type="match status" value="1"/>
</dbReference>
<evidence type="ECO:0000256" key="1">
    <source>
        <dbReference type="ARBA" id="ARBA00004123"/>
    </source>
</evidence>
<dbReference type="InterPro" id="IPR001214">
    <property type="entry name" value="SET_dom"/>
</dbReference>
<organism evidence="12 13">
    <name type="scientific">Discostella pseudostelligera</name>
    <dbReference type="NCBI Taxonomy" id="259834"/>
    <lineage>
        <taxon>Eukaryota</taxon>
        <taxon>Sar</taxon>
        <taxon>Stramenopiles</taxon>
        <taxon>Ochrophyta</taxon>
        <taxon>Bacillariophyta</taxon>
        <taxon>Coscinodiscophyceae</taxon>
        <taxon>Thalassiosirophycidae</taxon>
        <taxon>Stephanodiscales</taxon>
        <taxon>Stephanodiscaceae</taxon>
        <taxon>Discostella</taxon>
    </lineage>
</organism>
<name>A0ABD3LZB4_9STRA</name>
<evidence type="ECO:0000256" key="4">
    <source>
        <dbReference type="ARBA" id="ARBA00022603"/>
    </source>
</evidence>
<evidence type="ECO:0000259" key="11">
    <source>
        <dbReference type="PROSITE" id="PS50868"/>
    </source>
</evidence>
<feature type="compositionally biased region" description="Polar residues" evidence="8">
    <location>
        <begin position="57"/>
        <end position="67"/>
    </location>
</feature>
<evidence type="ECO:0000259" key="10">
    <source>
        <dbReference type="PROSITE" id="PS50280"/>
    </source>
</evidence>
<accession>A0ABD3LZB4</accession>
<dbReference type="Gene3D" id="1.10.472.10">
    <property type="entry name" value="Cyclin-like"/>
    <property type="match status" value="1"/>
</dbReference>
<dbReference type="EMBL" id="JALLBG020000273">
    <property type="protein sequence ID" value="KAL3757051.1"/>
    <property type="molecule type" value="Genomic_DNA"/>
</dbReference>
<keyword evidence="7" id="KW-0539">Nucleus</keyword>
<evidence type="ECO:0000256" key="5">
    <source>
        <dbReference type="ARBA" id="ARBA00022679"/>
    </source>
</evidence>
<dbReference type="GO" id="GO:0005634">
    <property type="term" value="C:nucleus"/>
    <property type="evidence" value="ECO:0007669"/>
    <property type="project" value="UniProtKB-SubCell"/>
</dbReference>
<dbReference type="Gene3D" id="1.10.510.10">
    <property type="entry name" value="Transferase(Phosphotransferase) domain 1"/>
    <property type="match status" value="1"/>
</dbReference>
<keyword evidence="3" id="KW-0158">Chromosome</keyword>
<evidence type="ECO:0000256" key="7">
    <source>
        <dbReference type="ARBA" id="ARBA00023242"/>
    </source>
</evidence>
<feature type="region of interest" description="Disordered" evidence="8">
    <location>
        <begin position="573"/>
        <end position="602"/>
    </location>
</feature>
<keyword evidence="13" id="KW-1185">Reference proteome</keyword>
<feature type="compositionally biased region" description="Low complexity" evidence="8">
    <location>
        <begin position="121"/>
        <end position="132"/>
    </location>
</feature>
<reference evidence="12 13" key="1">
    <citation type="submission" date="2024-10" db="EMBL/GenBank/DDBJ databases">
        <title>Updated reference genomes for cyclostephanoid diatoms.</title>
        <authorList>
            <person name="Roberts W.R."/>
            <person name="Alverson A.J."/>
        </authorList>
    </citation>
    <scope>NUCLEOTIDE SEQUENCE [LARGE SCALE GENOMIC DNA]</scope>
    <source>
        <strain evidence="12 13">AJA232-27</strain>
    </source>
</reference>
<feature type="domain" description="Post-SET" evidence="11">
    <location>
        <begin position="424"/>
        <end position="440"/>
    </location>
</feature>
<feature type="domain" description="Protein kinase" evidence="9">
    <location>
        <begin position="1579"/>
        <end position="1976"/>
    </location>
</feature>
<evidence type="ECO:0000313" key="12">
    <source>
        <dbReference type="EMBL" id="KAL3757051.1"/>
    </source>
</evidence>
<gene>
    <name evidence="12" type="ORF">ACHAWU_002890</name>
</gene>
<dbReference type="Pfam" id="PF00856">
    <property type="entry name" value="SET"/>
    <property type="match status" value="1"/>
</dbReference>
<evidence type="ECO:0000256" key="8">
    <source>
        <dbReference type="SAM" id="MobiDB-lite"/>
    </source>
</evidence>
<dbReference type="InterPro" id="IPR003616">
    <property type="entry name" value="Post-SET_dom"/>
</dbReference>
<dbReference type="PROSITE" id="PS50011">
    <property type="entry name" value="PROTEIN_KINASE_DOM"/>
    <property type="match status" value="1"/>
</dbReference>
<dbReference type="InterPro" id="IPR050777">
    <property type="entry name" value="SET2_Histone-Lys_MeTrsfase"/>
</dbReference>
<dbReference type="PROSITE" id="PS50280">
    <property type="entry name" value="SET"/>
    <property type="match status" value="1"/>
</dbReference>
<dbReference type="Gene3D" id="2.170.270.10">
    <property type="entry name" value="SET domain"/>
    <property type="match status" value="1"/>
</dbReference>
<dbReference type="InterPro" id="IPR011009">
    <property type="entry name" value="Kinase-like_dom_sf"/>
</dbReference>
<feature type="region of interest" description="Disordered" evidence="8">
    <location>
        <begin position="1"/>
        <end position="162"/>
    </location>
</feature>
<dbReference type="GO" id="GO:0005694">
    <property type="term" value="C:chromosome"/>
    <property type="evidence" value="ECO:0007669"/>
    <property type="project" value="UniProtKB-SubCell"/>
</dbReference>
<comment type="subcellular location">
    <subcellularLocation>
        <location evidence="2">Chromosome</location>
    </subcellularLocation>
    <subcellularLocation>
        <location evidence="1">Nucleus</location>
    </subcellularLocation>
</comment>
<dbReference type="InterPro" id="IPR036915">
    <property type="entry name" value="Cyclin-like_sf"/>
</dbReference>
<dbReference type="GO" id="GO:0032259">
    <property type="term" value="P:methylation"/>
    <property type="evidence" value="ECO:0007669"/>
    <property type="project" value="UniProtKB-KW"/>
</dbReference>
<feature type="compositionally biased region" description="Basic and acidic residues" evidence="8">
    <location>
        <begin position="41"/>
        <end position="50"/>
    </location>
</feature>
<feature type="domain" description="SET" evidence="10">
    <location>
        <begin position="301"/>
        <end position="416"/>
    </location>
</feature>
<keyword evidence="5" id="KW-0808">Transferase</keyword>
<dbReference type="SUPFAM" id="SSF56112">
    <property type="entry name" value="Protein kinase-like (PK-like)"/>
    <property type="match status" value="1"/>
</dbReference>
<keyword evidence="6" id="KW-0949">S-adenosyl-L-methionine</keyword>
<feature type="compositionally biased region" description="Low complexity" evidence="8">
    <location>
        <begin position="140"/>
        <end position="153"/>
    </location>
</feature>
<dbReference type="PANTHER" id="PTHR22884">
    <property type="entry name" value="SET DOMAIN PROTEINS"/>
    <property type="match status" value="1"/>
</dbReference>
<evidence type="ECO:0000259" key="9">
    <source>
        <dbReference type="PROSITE" id="PS50011"/>
    </source>
</evidence>
<dbReference type="GO" id="GO:0008168">
    <property type="term" value="F:methyltransferase activity"/>
    <property type="evidence" value="ECO:0007669"/>
    <property type="project" value="UniProtKB-KW"/>
</dbReference>
<evidence type="ECO:0000313" key="13">
    <source>
        <dbReference type="Proteomes" id="UP001530293"/>
    </source>
</evidence>
<sequence>MMDPQRLAVSPSSQENSPVGHYPLTTNNNATGDSSYYNDMQQHHNGKEREEGEVDMSLSSSTTTNIPSGRGVSADAPPSSFVPRACPQDNHPTTTTTTSVSAGATQQPIPPPGMQSGSVVPTQQLSSPSSSLPSPPLPPTTSTLSTPHQTTNTNEFSSTTPMHDVTYTTSLHWKNPASHSLPKRPISLPTDVEHITEVEWADEGPAATHLSTTTTTTTTTTTPATAALNHHSHLVASNLEKAPRPKALRPEPCFCEPDLSLQNTCCIDTSCALFACQEECGTSCPAGPLCGNKRIQRKEWKELCVFDAGTKGRGLAVQEHCHQGDFIVEYVGVAVKRIFLDDLFRRYKNERMLYIMALDNDVYIDARHRGGIARYINHSCEPNCAVHRWKVRGISRACIFATREIKEGEELSFDYQWEYKRGRALTKCYCGAEKCRGTIEMPKDAKERELELKEEAEGNWLEQEEGRAGKELMNRVVKVLAVDTDEYHVADVAHYDSVSGMHLLMYRRDDTAEENWVDLSKEKWMLLEEPQLECGADIVMTGGGESSSYAIARKNLAEDSNETSLLINVSALSGGGGASTSTSTLHVGTPRSDRSSSPIPPSKVRNYMYIQTPIKDAMVTRHTLFKCSQYSRVHIDTIKITIPHGEEAVNGGGGGGDDDEERALLSKAYKESEDGYIWKLVVTGMEVKSAMDWLEKMAGKIHNDLHGIEPSSGNGAAVTGSTIALAPGSPSTASGNTSQTEVIIPRIIVDEVKKRFFSLKGYCYNVDVTFTHSDSKSKQFAKMTLSAEVESDLDRAMEYLYNELTQMCLQSNAPRVPIGVYKDLGFLGGELSHNEFRMLFADLKRSTTTNNDACEDLRGSTFATSFMETNRCSIWVQVEEDMGRVSNNRVINEANPNKPRKIYFGVTPARVHKLWGQLKLRVKDMKRGVRFMHLGPNKIYLPALREAIKMTARENGGGWNYFFDFVKNTSGVVVTVDEITGSSHLRLDGGKDTANVGDIGSAQVDERIDLAEELIYLQIELFRDHHIRKQRWGFGRDWALLLDSDHINGNSLAGSNGPEATASTLAQDVASTTLAPSKPISSADSLRLSDPRAVGVACLEISEIITGSGMSEKVAAHACIIFYRYINLKLSNTGDRAASTNNSSLLNTTTSNSFKLRDVQLASLFIANKSQKVLKWKRLEEVLEHAYRVFYPGSLFNPQSEEAKNWERRVIKAEQMVLSALNYDVFWSGADWVINAVVGTKAMAGPLAENAMALALSGHVLAAGPILWLKYGPKYAFAAIAGFLSIDIEPLFPALSLQPLTVSHAAELIYQSCQGLSRVKKSAALMSSHELFSESNVSNMGSKIQKIQMDCATYISKHPGSQAIDDTKFVSSPAYKEISERAKLSRVFRGVRSDRIEESVLPVLSKISFESKCTIRFSDGMLDGTNDMILEGNWKALSIAEHLLCDVASLPPPVPFEQSAATNAMLQSALFGVHAQQLNRKSQAGGIVIKQVKDKPGLLDMQKIDGKHGWYGAFDNMEETYDAGWKTCVAANAPHEHLDSAGLRWWVPHQFGPSLSGSLCEIFTSPKLINNNTVDMRALALLAQSFAGGYSRMQVEYPTLASHLSGPEGEEAQENDRSVAVSLQRWPPEKIEMKENSSSGQSMQMGYSAAALQEMQLLHQLHFLIPSPQGHPNFMLPLAIALDSDAKDEPAPETSSSITSSNAANDILAMIERNQRAAGKRQLSPGSHLVLEPTPLNLQKVMSWCQRKSNAAAIIPPAVLASWCHDILSALSFCHSNHIILRSLLPDQIHLDHSGTAKLSGLSKVMVLHGKDRTREFDPLKYVRSKKGKDHNTEDVEPFAAPEILLGGTRHTKETDMWAFGALLANLLLGKQLFPGKDRVSKMTQVFKIVGVPDSDNYEKAKKFPYYTNNMFVIGEEGKKKKYSRGVEKALRHLLKAQSRDDHADFAGLISLIDGLLHLDPKKRMTADDAMRHPYMVNYSAQIERQEFRQNFVKDWLGMKENVLTRGKSSKSRILNSVVADPANDDDVGVGSIADRNDLKRSAFLLGASSTTGVEDGDDLYDFSFGLSTSSKKQKLSDD</sequence>
<dbReference type="SUPFAM" id="SSF47954">
    <property type="entry name" value="Cyclin-like"/>
    <property type="match status" value="1"/>
</dbReference>
<dbReference type="InterPro" id="IPR000719">
    <property type="entry name" value="Prot_kinase_dom"/>
</dbReference>
<evidence type="ECO:0000256" key="2">
    <source>
        <dbReference type="ARBA" id="ARBA00004286"/>
    </source>
</evidence>
<keyword evidence="4" id="KW-0489">Methyltransferase</keyword>
<dbReference type="InterPro" id="IPR046341">
    <property type="entry name" value="SET_dom_sf"/>
</dbReference>
<dbReference type="PROSITE" id="PS50868">
    <property type="entry name" value="POST_SET"/>
    <property type="match status" value="1"/>
</dbReference>
<comment type="caution">
    <text evidence="12">The sequence shown here is derived from an EMBL/GenBank/DDBJ whole genome shotgun (WGS) entry which is preliminary data.</text>
</comment>